<keyword evidence="10" id="KW-1185">Reference proteome</keyword>
<evidence type="ECO:0000313" key="9">
    <source>
        <dbReference type="EMBL" id="VZO36989.1"/>
    </source>
</evidence>
<comment type="caution">
    <text evidence="9">The sequence shown here is derived from an EMBL/GenBank/DDBJ whole genome shotgun (WGS) entry which is preliminary data.</text>
</comment>
<feature type="domain" description="ABC transmembrane type-1" evidence="8">
    <location>
        <begin position="90"/>
        <end position="283"/>
    </location>
</feature>
<dbReference type="PROSITE" id="PS50928">
    <property type="entry name" value="ABC_TM1"/>
    <property type="match status" value="1"/>
</dbReference>
<keyword evidence="3" id="KW-1003">Cell membrane</keyword>
<dbReference type="PANTHER" id="PTHR43744">
    <property type="entry name" value="ABC TRANSPORTER PERMEASE PROTEIN MG189-RELATED-RELATED"/>
    <property type="match status" value="1"/>
</dbReference>
<reference evidence="9 10" key="1">
    <citation type="submission" date="2019-11" db="EMBL/GenBank/DDBJ databases">
        <authorList>
            <person name="Criscuolo A."/>
        </authorList>
    </citation>
    <scope>NUCLEOTIDE SEQUENCE [LARGE SCALE GENOMIC DNA]</scope>
    <source>
        <strain evidence="9">CIP111667</strain>
    </source>
</reference>
<feature type="transmembrane region" description="Helical" evidence="7">
    <location>
        <begin position="205"/>
        <end position="226"/>
    </location>
</feature>
<feature type="transmembrane region" description="Helical" evidence="7">
    <location>
        <begin position="261"/>
        <end position="283"/>
    </location>
</feature>
<comment type="similarity">
    <text evidence="7">Belongs to the binding-protein-dependent transport system permease family.</text>
</comment>
<evidence type="ECO:0000256" key="4">
    <source>
        <dbReference type="ARBA" id="ARBA00022692"/>
    </source>
</evidence>
<organism evidence="9 10">
    <name type="scientific">Occultella aeris</name>
    <dbReference type="NCBI Taxonomy" id="2761496"/>
    <lineage>
        <taxon>Bacteria</taxon>
        <taxon>Bacillati</taxon>
        <taxon>Actinomycetota</taxon>
        <taxon>Actinomycetes</taxon>
        <taxon>Micrococcales</taxon>
        <taxon>Ruaniaceae</taxon>
        <taxon>Occultella</taxon>
    </lineage>
</organism>
<keyword evidence="2 7" id="KW-0813">Transport</keyword>
<dbReference type="CDD" id="cd06261">
    <property type="entry name" value="TM_PBP2"/>
    <property type="match status" value="1"/>
</dbReference>
<proteinExistence type="inferred from homology"/>
<keyword evidence="6 7" id="KW-0472">Membrane</keyword>
<dbReference type="SUPFAM" id="SSF161098">
    <property type="entry name" value="MetI-like"/>
    <property type="match status" value="1"/>
</dbReference>
<evidence type="ECO:0000256" key="5">
    <source>
        <dbReference type="ARBA" id="ARBA00022989"/>
    </source>
</evidence>
<dbReference type="RefSeq" id="WP_156740909.1">
    <property type="nucleotide sequence ID" value="NZ_CACRYJ010000029.1"/>
</dbReference>
<evidence type="ECO:0000256" key="2">
    <source>
        <dbReference type="ARBA" id="ARBA00022448"/>
    </source>
</evidence>
<dbReference type="PANTHER" id="PTHR43744:SF12">
    <property type="entry name" value="ABC TRANSPORTER PERMEASE PROTEIN MG189-RELATED"/>
    <property type="match status" value="1"/>
</dbReference>
<dbReference type="InterPro" id="IPR000515">
    <property type="entry name" value="MetI-like"/>
</dbReference>
<evidence type="ECO:0000313" key="10">
    <source>
        <dbReference type="Proteomes" id="UP000419743"/>
    </source>
</evidence>
<dbReference type="Gene3D" id="1.10.3720.10">
    <property type="entry name" value="MetI-like"/>
    <property type="match status" value="1"/>
</dbReference>
<protein>
    <submittedName>
        <fullName evidence="9">L-arabinose transport system permease protein AraQ</fullName>
    </submittedName>
</protein>
<evidence type="ECO:0000259" key="8">
    <source>
        <dbReference type="PROSITE" id="PS50928"/>
    </source>
</evidence>
<comment type="subcellular location">
    <subcellularLocation>
        <location evidence="1 7">Cell membrane</location>
        <topology evidence="1 7">Multi-pass membrane protein</topology>
    </subcellularLocation>
</comment>
<feature type="transmembrane region" description="Helical" evidence="7">
    <location>
        <begin position="94"/>
        <end position="115"/>
    </location>
</feature>
<sequence length="298" mass="32202">MTATLPRTPDRVAAAVPARARTSSGILPTAILLIGAAYCLLPVYWLISAATKRPDELFSTFSLAPSFNGGFVDNLVGLSQYAGGAFWQWCLNSLIYAGGGAVAATAVAALAGFALAKYEFPGKRLVFGYLLVGVLVPGVIVAIPQYLLLSQLGLAGTRWSILLPAMISPFSIYLTRVFTAGAVSDEVIESARLDGAREFRLFRSVALPMMAPGLITVFLLQFVGIWNNFLLPFIMVTRSDMMPLTVGFYSMMNQGSDQTNVYSFVIMGCLLAVVPLIALFLFLQRYWRLDLISGSLKG</sequence>
<keyword evidence="4 7" id="KW-0812">Transmembrane</keyword>
<evidence type="ECO:0000256" key="3">
    <source>
        <dbReference type="ARBA" id="ARBA00022475"/>
    </source>
</evidence>
<dbReference type="GO" id="GO:0055085">
    <property type="term" value="P:transmembrane transport"/>
    <property type="evidence" value="ECO:0007669"/>
    <property type="project" value="InterPro"/>
</dbReference>
<accession>A0A7M4DJ07</accession>
<keyword evidence="5 7" id="KW-1133">Transmembrane helix</keyword>
<dbReference type="AlphaFoldDB" id="A0A7M4DJ07"/>
<feature type="transmembrane region" description="Helical" evidence="7">
    <location>
        <begin position="127"/>
        <end position="149"/>
    </location>
</feature>
<dbReference type="GO" id="GO:0005886">
    <property type="term" value="C:plasma membrane"/>
    <property type="evidence" value="ECO:0007669"/>
    <property type="project" value="UniProtKB-SubCell"/>
</dbReference>
<feature type="transmembrane region" description="Helical" evidence="7">
    <location>
        <begin position="161"/>
        <end position="184"/>
    </location>
</feature>
<feature type="transmembrane region" description="Helical" evidence="7">
    <location>
        <begin position="26"/>
        <end position="47"/>
    </location>
</feature>
<evidence type="ECO:0000256" key="6">
    <source>
        <dbReference type="ARBA" id="ARBA00023136"/>
    </source>
</evidence>
<dbReference type="InterPro" id="IPR035906">
    <property type="entry name" value="MetI-like_sf"/>
</dbReference>
<gene>
    <name evidence="9" type="primary">araQ_32</name>
    <name evidence="9" type="ORF">HALOF300_02110</name>
</gene>
<name>A0A7M4DJ07_9MICO</name>
<evidence type="ECO:0000256" key="7">
    <source>
        <dbReference type="RuleBase" id="RU363032"/>
    </source>
</evidence>
<evidence type="ECO:0000256" key="1">
    <source>
        <dbReference type="ARBA" id="ARBA00004651"/>
    </source>
</evidence>
<dbReference type="Proteomes" id="UP000419743">
    <property type="component" value="Unassembled WGS sequence"/>
</dbReference>
<dbReference type="EMBL" id="CACRYJ010000029">
    <property type="protein sequence ID" value="VZO36989.1"/>
    <property type="molecule type" value="Genomic_DNA"/>
</dbReference>
<dbReference type="Pfam" id="PF00528">
    <property type="entry name" value="BPD_transp_1"/>
    <property type="match status" value="1"/>
</dbReference>